<protein>
    <submittedName>
        <fullName evidence="1">Uncharacterized protein</fullName>
    </submittedName>
</protein>
<name>A0A367RUB1_9NOSO</name>
<organism evidence="1 2">
    <name type="scientific">Nostoc minutum NIES-26</name>
    <dbReference type="NCBI Taxonomy" id="1844469"/>
    <lineage>
        <taxon>Bacteria</taxon>
        <taxon>Bacillati</taxon>
        <taxon>Cyanobacteriota</taxon>
        <taxon>Cyanophyceae</taxon>
        <taxon>Nostocales</taxon>
        <taxon>Nostocaceae</taxon>
        <taxon>Nostoc</taxon>
    </lineage>
</organism>
<reference evidence="1" key="1">
    <citation type="submission" date="2016-04" db="EMBL/GenBank/DDBJ databases">
        <authorList>
            <person name="Tabuchi Yagui T.R."/>
        </authorList>
    </citation>
    <scope>NUCLEOTIDE SEQUENCE [LARGE SCALE GENOMIC DNA]</scope>
    <source>
        <strain evidence="1">NIES-26</strain>
    </source>
</reference>
<dbReference type="AlphaFoldDB" id="A0A367RUB1"/>
<gene>
    <name evidence="1" type="ORF">A6770_38175</name>
</gene>
<proteinExistence type="predicted"/>
<evidence type="ECO:0000313" key="1">
    <source>
        <dbReference type="EMBL" id="RCJ40115.1"/>
    </source>
</evidence>
<accession>A0A367RUB1</accession>
<keyword evidence="2" id="KW-1185">Reference proteome</keyword>
<evidence type="ECO:0000313" key="2">
    <source>
        <dbReference type="Proteomes" id="UP000252107"/>
    </source>
</evidence>
<sequence>MQLLQKNWLDSWLFDRYILHYATPKQLIQPAIKEWIVQGLIQAMPALKIEQYFEAKPNWFEECDYLIVAVEAISNDLIAVLASSWVQTDSLPFLYIKIQMIADRYQKTHLLKHMWGFHLYKVNQGYLGFPSIVALKTCHPAVFSAMRVFSRFDGVQMYPRIDGEMPDSEMNEIACLIADSICPGLEFCLHTGAIKNASVPTDFYPSLPTTKKADVGHYFQNNLTPADRLLCILRISTDLAKHRILQALCKKL</sequence>
<comment type="caution">
    <text evidence="1">The sequence shown here is derived from an EMBL/GenBank/DDBJ whole genome shotgun (WGS) entry which is preliminary data.</text>
</comment>
<dbReference type="Proteomes" id="UP000252107">
    <property type="component" value="Unassembled WGS sequence"/>
</dbReference>
<dbReference type="EMBL" id="LXQD01000058">
    <property type="protein sequence ID" value="RCJ40115.1"/>
    <property type="molecule type" value="Genomic_DNA"/>
</dbReference>